<name>A0ABR9UP52_9CHRO</name>
<proteinExistence type="predicted"/>
<sequence>MGGIGKTALAVKMAEILQTDFEYLIWRSLKNVPPLSKLLSEFMLFLSEQHKITLLTTAEDQISHLMHYLRQYRCLLVLDNAESLLHVGELAGHYRHNCEDYDYLLRRVADERHQSCLLLTSREQPSGFAGREGKELPVKILHLKGVQLPEAQAILRRKGLKVTEAEYQTLIERYGGNPLVLNIIGSAIASLWDGNISLFLSQGTLICEDIQQLLDQHFERLSLLEKRVMCWLAIAQKEVSLSQLQAVIIPTVFYSELHRALESLQRRSLIETHSGYFTQKPIVMKYVKEQLTDQFYPEISSKIEL</sequence>
<gene>
    <name evidence="1" type="ORF">IQ230_05450</name>
</gene>
<organism evidence="1 2">
    <name type="scientific">Gloeocapsopsis crepidinum LEGE 06123</name>
    <dbReference type="NCBI Taxonomy" id="588587"/>
    <lineage>
        <taxon>Bacteria</taxon>
        <taxon>Bacillati</taxon>
        <taxon>Cyanobacteriota</taxon>
        <taxon>Cyanophyceae</taxon>
        <taxon>Oscillatoriophycideae</taxon>
        <taxon>Chroococcales</taxon>
        <taxon>Chroococcaceae</taxon>
        <taxon>Gloeocapsopsis</taxon>
    </lineage>
</organism>
<dbReference type="EMBL" id="JADEWN010000009">
    <property type="protein sequence ID" value="MBE9189815.1"/>
    <property type="molecule type" value="Genomic_DNA"/>
</dbReference>
<dbReference type="SUPFAM" id="SSF52540">
    <property type="entry name" value="P-loop containing nucleoside triphosphate hydrolases"/>
    <property type="match status" value="1"/>
</dbReference>
<accession>A0ABR9UP52</accession>
<comment type="caution">
    <text evidence="1">The sequence shown here is derived from an EMBL/GenBank/DDBJ whole genome shotgun (WGS) entry which is preliminary data.</text>
</comment>
<evidence type="ECO:0008006" key="3">
    <source>
        <dbReference type="Google" id="ProtNLM"/>
    </source>
</evidence>
<protein>
    <recommendedName>
        <fullName evidence="3">NB-ARC domain-containing protein</fullName>
    </recommendedName>
</protein>
<dbReference type="Gene3D" id="3.40.50.300">
    <property type="entry name" value="P-loop containing nucleotide triphosphate hydrolases"/>
    <property type="match status" value="1"/>
</dbReference>
<dbReference type="InterPro" id="IPR027417">
    <property type="entry name" value="P-loop_NTPase"/>
</dbReference>
<keyword evidence="2" id="KW-1185">Reference proteome</keyword>
<reference evidence="1 2" key="1">
    <citation type="submission" date="2020-10" db="EMBL/GenBank/DDBJ databases">
        <authorList>
            <person name="Castelo-Branco R."/>
            <person name="Eusebio N."/>
            <person name="Adriana R."/>
            <person name="Vieira A."/>
            <person name="Brugerolle De Fraissinette N."/>
            <person name="Rezende De Castro R."/>
            <person name="Schneider M.P."/>
            <person name="Vasconcelos V."/>
            <person name="Leao P.N."/>
        </authorList>
    </citation>
    <scope>NUCLEOTIDE SEQUENCE [LARGE SCALE GENOMIC DNA]</scope>
    <source>
        <strain evidence="1 2">LEGE 06123</strain>
    </source>
</reference>
<dbReference type="Proteomes" id="UP000651156">
    <property type="component" value="Unassembled WGS sequence"/>
</dbReference>
<evidence type="ECO:0000313" key="1">
    <source>
        <dbReference type="EMBL" id="MBE9189815.1"/>
    </source>
</evidence>
<evidence type="ECO:0000313" key="2">
    <source>
        <dbReference type="Proteomes" id="UP000651156"/>
    </source>
</evidence>